<gene>
    <name evidence="11" type="ORF">ABMA28_006628</name>
</gene>
<feature type="transmembrane region" description="Helical" evidence="10">
    <location>
        <begin position="189"/>
        <end position="208"/>
    </location>
</feature>
<accession>A0ABD0TMS9</accession>
<evidence type="ECO:0000313" key="11">
    <source>
        <dbReference type="EMBL" id="KAL0850683.1"/>
    </source>
</evidence>
<dbReference type="EMBL" id="JBEDNZ010000002">
    <property type="protein sequence ID" value="KAL0850683.1"/>
    <property type="molecule type" value="Genomic_DNA"/>
</dbReference>
<dbReference type="Pfam" id="PF02949">
    <property type="entry name" value="7tm_6"/>
    <property type="match status" value="1"/>
</dbReference>
<keyword evidence="6 10" id="KW-1133">Transmembrane helix</keyword>
<evidence type="ECO:0000256" key="3">
    <source>
        <dbReference type="ARBA" id="ARBA00022606"/>
    </source>
</evidence>
<dbReference type="AlphaFoldDB" id="A0ABD0TMS9"/>
<dbReference type="Proteomes" id="UP001549921">
    <property type="component" value="Unassembled WGS sequence"/>
</dbReference>
<name>A0ABD0TMS9_LOXSC</name>
<feature type="transmembrane region" description="Helical" evidence="10">
    <location>
        <begin position="317"/>
        <end position="342"/>
    </location>
</feature>
<comment type="similarity">
    <text evidence="10">Belongs to the insect chemoreceptor superfamily. Heteromeric odorant receptor channel (TC 1.A.69) family.</text>
</comment>
<keyword evidence="5 10" id="KW-0552">Olfaction</keyword>
<comment type="caution">
    <text evidence="11">The sequence shown here is derived from an EMBL/GenBank/DDBJ whole genome shotgun (WGS) entry which is preliminary data.</text>
</comment>
<feature type="transmembrane region" description="Helical" evidence="10">
    <location>
        <begin position="354"/>
        <end position="374"/>
    </location>
</feature>
<dbReference type="GO" id="GO:0005886">
    <property type="term" value="C:plasma membrane"/>
    <property type="evidence" value="ECO:0007669"/>
    <property type="project" value="UniProtKB-SubCell"/>
</dbReference>
<keyword evidence="8 10" id="KW-0675">Receptor</keyword>
<evidence type="ECO:0000256" key="9">
    <source>
        <dbReference type="ARBA" id="ARBA00023224"/>
    </source>
</evidence>
<dbReference type="GO" id="GO:0007165">
    <property type="term" value="P:signal transduction"/>
    <property type="evidence" value="ECO:0007669"/>
    <property type="project" value="UniProtKB-KW"/>
</dbReference>
<feature type="transmembrane region" description="Helical" evidence="10">
    <location>
        <begin position="419"/>
        <end position="442"/>
    </location>
</feature>
<evidence type="ECO:0000256" key="6">
    <source>
        <dbReference type="ARBA" id="ARBA00022989"/>
    </source>
</evidence>
<evidence type="ECO:0000256" key="8">
    <source>
        <dbReference type="ARBA" id="ARBA00023170"/>
    </source>
</evidence>
<proteinExistence type="inferred from homology"/>
<dbReference type="GO" id="GO:0007608">
    <property type="term" value="P:sensory perception of smell"/>
    <property type="evidence" value="ECO:0007669"/>
    <property type="project" value="UniProtKB-KW"/>
</dbReference>
<evidence type="ECO:0000256" key="2">
    <source>
        <dbReference type="ARBA" id="ARBA00022475"/>
    </source>
</evidence>
<dbReference type="PANTHER" id="PTHR21137">
    <property type="entry name" value="ODORANT RECEPTOR"/>
    <property type="match status" value="1"/>
</dbReference>
<keyword evidence="3 10" id="KW-0716">Sensory transduction</keyword>
<reference evidence="11 12" key="1">
    <citation type="submission" date="2024-06" db="EMBL/GenBank/DDBJ databases">
        <title>A chromosome-level genome assembly of beet webworm, Loxostege sticticalis.</title>
        <authorList>
            <person name="Zhang Y."/>
        </authorList>
    </citation>
    <scope>NUCLEOTIDE SEQUENCE [LARGE SCALE GENOMIC DNA]</scope>
    <source>
        <strain evidence="11">AQ028</strain>
        <tissue evidence="11">Male pupae</tissue>
    </source>
</reference>
<evidence type="ECO:0000313" key="12">
    <source>
        <dbReference type="Proteomes" id="UP001549921"/>
    </source>
</evidence>
<evidence type="ECO:0000256" key="4">
    <source>
        <dbReference type="ARBA" id="ARBA00022692"/>
    </source>
</evidence>
<dbReference type="PANTHER" id="PTHR21137:SF35">
    <property type="entry name" value="ODORANT RECEPTOR 19A-RELATED"/>
    <property type="match status" value="1"/>
</dbReference>
<keyword evidence="4 10" id="KW-0812">Transmembrane</keyword>
<evidence type="ECO:0000256" key="7">
    <source>
        <dbReference type="ARBA" id="ARBA00023136"/>
    </source>
</evidence>
<feature type="transmembrane region" description="Helical" evidence="10">
    <location>
        <begin position="228"/>
        <end position="261"/>
    </location>
</feature>
<keyword evidence="9 10" id="KW-0807">Transducer</keyword>
<comment type="subcellular location">
    <subcellularLocation>
        <location evidence="1 10">Cell membrane</location>
        <topology evidence="1 10">Multi-pass membrane protein</topology>
    </subcellularLocation>
</comment>
<organism evidence="11 12">
    <name type="scientific">Loxostege sticticalis</name>
    <name type="common">Beet webworm moth</name>
    <dbReference type="NCBI Taxonomy" id="481309"/>
    <lineage>
        <taxon>Eukaryota</taxon>
        <taxon>Metazoa</taxon>
        <taxon>Ecdysozoa</taxon>
        <taxon>Arthropoda</taxon>
        <taxon>Hexapoda</taxon>
        <taxon>Insecta</taxon>
        <taxon>Pterygota</taxon>
        <taxon>Neoptera</taxon>
        <taxon>Endopterygota</taxon>
        <taxon>Lepidoptera</taxon>
        <taxon>Glossata</taxon>
        <taxon>Ditrysia</taxon>
        <taxon>Pyraloidea</taxon>
        <taxon>Crambidae</taxon>
        <taxon>Pyraustinae</taxon>
        <taxon>Loxostege</taxon>
    </lineage>
</organism>
<keyword evidence="7 10" id="KW-0472">Membrane</keyword>
<evidence type="ECO:0000256" key="5">
    <source>
        <dbReference type="ARBA" id="ARBA00022725"/>
    </source>
</evidence>
<keyword evidence="2" id="KW-1003">Cell membrane</keyword>
<feature type="transmembrane region" description="Helical" evidence="10">
    <location>
        <begin position="129"/>
        <end position="146"/>
    </location>
</feature>
<protein>
    <recommendedName>
        <fullName evidence="10">Odorant receptor</fullName>
    </recommendedName>
</protein>
<feature type="transmembrane region" description="Helical" evidence="10">
    <location>
        <begin position="96"/>
        <end position="117"/>
    </location>
</feature>
<sequence length="449" mass="51210">MTWPELEWSSAQKKILMYINKQYIILKLAIFKRRLLLRNNALTVRIPDAQGAGERSLAGSSVAPHLALLRRVGFCHLQGAACGGSARSGPKRLHSYYCLFAFGVTSGYVLQQAIYAFQERSDLDKLSRVLFVMLCHCTCVAKQAVFHADARRIDRIITGLNQTLFNQPIESHRSQLRGTALSAARLLRVYYSTAVATCVLWIIFPVVYKLRGHRIEFPFWTFVDYNQPVMFVVVLFHSFYATNLVAVGNTTMDAFIATVLFQCKTQLRILRMNFETLPERAQELSKETQNANYNKILTKLLFECIQHFQKIAETMELLQSVFGLAVLVQFTVGGWILCMAAYKIVSVNVLSLEFASTTLFIVCILTELFLYCYYGNEVTVESDRMVESIYVMEWLHAPVRFKKSLVLMMERAKRPLRPAAGLIIPLSLNTFVTILKSSYSFYAVLRQTK</sequence>
<evidence type="ECO:0000256" key="1">
    <source>
        <dbReference type="ARBA" id="ARBA00004651"/>
    </source>
</evidence>
<dbReference type="InterPro" id="IPR004117">
    <property type="entry name" value="7tm6_olfct_rcpt"/>
</dbReference>
<evidence type="ECO:0000256" key="10">
    <source>
        <dbReference type="RuleBase" id="RU351113"/>
    </source>
</evidence>